<protein>
    <submittedName>
        <fullName evidence="1">Uncharacterized protein</fullName>
    </submittedName>
</protein>
<reference evidence="1 2" key="1">
    <citation type="submission" date="2024-09" db="EMBL/GenBank/DDBJ databases">
        <authorList>
            <person name="Sun Q."/>
            <person name="Mori K."/>
        </authorList>
    </citation>
    <scope>NUCLEOTIDE SEQUENCE [LARGE SCALE GENOMIC DNA]</scope>
    <source>
        <strain evidence="1 2">CCM 7650</strain>
    </source>
</reference>
<gene>
    <name evidence="1" type="ORF">ACFFIP_10790</name>
</gene>
<organism evidence="1 2">
    <name type="scientific">Fontibacter flavus</name>
    <dbReference type="NCBI Taxonomy" id="654838"/>
    <lineage>
        <taxon>Bacteria</taxon>
        <taxon>Pseudomonadati</taxon>
        <taxon>Bacteroidota</taxon>
        <taxon>Cytophagia</taxon>
        <taxon>Cytophagales</taxon>
        <taxon>Cyclobacteriaceae</taxon>
        <taxon>Fontibacter</taxon>
    </lineage>
</organism>
<proteinExistence type="predicted"/>
<comment type="caution">
    <text evidence="1">The sequence shown here is derived from an EMBL/GenBank/DDBJ whole genome shotgun (WGS) entry which is preliminary data.</text>
</comment>
<name>A0ABV6FTH7_9BACT</name>
<evidence type="ECO:0000313" key="2">
    <source>
        <dbReference type="Proteomes" id="UP001589797"/>
    </source>
</evidence>
<keyword evidence="2" id="KW-1185">Reference proteome</keyword>
<dbReference type="EMBL" id="JBHLWI010000029">
    <property type="protein sequence ID" value="MFC0263170.1"/>
    <property type="molecule type" value="Genomic_DNA"/>
</dbReference>
<dbReference type="Proteomes" id="UP001589797">
    <property type="component" value="Unassembled WGS sequence"/>
</dbReference>
<evidence type="ECO:0000313" key="1">
    <source>
        <dbReference type="EMBL" id="MFC0263170.1"/>
    </source>
</evidence>
<dbReference type="RefSeq" id="WP_382387639.1">
    <property type="nucleotide sequence ID" value="NZ_JBHLWI010000029.1"/>
</dbReference>
<sequence length="109" mass="12577">MSGKPVSEVNYLLNKIHEGYFRELIEQIQQNLGLTYLQQEDPSTNLCMQHAAEVRDEYKTHFNTLDFAFFLLGIGIEKEDSHHSRSTIPTTAQEFWDLVNQGNNKTQSS</sequence>
<accession>A0ABV6FTH7</accession>